<protein>
    <submittedName>
        <fullName evidence="1">Uncharacterized protein</fullName>
    </submittedName>
</protein>
<dbReference type="RefSeq" id="WP_072892066.1">
    <property type="nucleotide sequence ID" value="NZ_FQVW01000079.1"/>
</dbReference>
<dbReference type="Proteomes" id="UP000183988">
    <property type="component" value="Unassembled WGS sequence"/>
</dbReference>
<keyword evidence="2" id="KW-1185">Reference proteome</keyword>
<dbReference type="AlphaFoldDB" id="A0A1M5NG99"/>
<evidence type="ECO:0000313" key="2">
    <source>
        <dbReference type="Proteomes" id="UP000183988"/>
    </source>
</evidence>
<reference evidence="1 2" key="1">
    <citation type="submission" date="2016-11" db="EMBL/GenBank/DDBJ databases">
        <authorList>
            <person name="Jaros S."/>
            <person name="Januszkiewicz K."/>
            <person name="Wedrychowicz H."/>
        </authorList>
    </citation>
    <scope>NUCLEOTIDE SEQUENCE [LARGE SCALE GENOMIC DNA]</scope>
    <source>
        <strain evidence="1 2">IBRC-M 10683</strain>
    </source>
</reference>
<dbReference type="EMBL" id="FQVW01000079">
    <property type="protein sequence ID" value="SHG88522.1"/>
    <property type="molecule type" value="Genomic_DNA"/>
</dbReference>
<dbReference type="OrthoDB" id="3518779at2"/>
<proteinExistence type="predicted"/>
<sequence length="218" mass="25129">MFNSIKKFVLDRTRLLKIDELNLSEQAIEEFDEMFIRYISSGDGSIFTYKSKYPLYMFLNYVIETKGLLVHGSNNSAINIFEPRNSSLFNGKPIKAVFASSDGVWSLFFAVQNRKGYVGSIRNLCLSVPTIKGKIRYYYFSTNNDAPNRWTDGTIYFFPKTLFKQGGIRDEWVCETELEPLAKLTVSPSDFPFLDKVRVHKETESTVKTIIKALLFKM</sequence>
<name>A0A1M5NG99_9BACI</name>
<gene>
    <name evidence="1" type="ORF">SAMN05216225_10795</name>
</gene>
<organism evidence="1 2">
    <name type="scientific">Ornithinibacillus halophilus</name>
    <dbReference type="NCBI Taxonomy" id="930117"/>
    <lineage>
        <taxon>Bacteria</taxon>
        <taxon>Bacillati</taxon>
        <taxon>Bacillota</taxon>
        <taxon>Bacilli</taxon>
        <taxon>Bacillales</taxon>
        <taxon>Bacillaceae</taxon>
        <taxon>Ornithinibacillus</taxon>
    </lineage>
</organism>
<accession>A0A1M5NG99</accession>
<evidence type="ECO:0000313" key="1">
    <source>
        <dbReference type="EMBL" id="SHG88522.1"/>
    </source>
</evidence>